<feature type="coiled-coil region" evidence="1">
    <location>
        <begin position="179"/>
        <end position="287"/>
    </location>
</feature>
<name>A0A0H5RMB2_9EUKA</name>
<feature type="compositionally biased region" description="Polar residues" evidence="2">
    <location>
        <begin position="543"/>
        <end position="565"/>
    </location>
</feature>
<feature type="compositionally biased region" description="Polar residues" evidence="2">
    <location>
        <begin position="471"/>
        <end position="489"/>
    </location>
</feature>
<feature type="non-terminal residue" evidence="3">
    <location>
        <position position="1"/>
    </location>
</feature>
<keyword evidence="1" id="KW-0175">Coiled coil</keyword>
<dbReference type="EMBL" id="HACM01009422">
    <property type="protein sequence ID" value="CRZ09864.1"/>
    <property type="molecule type" value="Transcribed_RNA"/>
</dbReference>
<feature type="compositionally biased region" description="Basic and acidic residues" evidence="2">
    <location>
        <begin position="154"/>
        <end position="172"/>
    </location>
</feature>
<feature type="region of interest" description="Disordered" evidence="2">
    <location>
        <begin position="471"/>
        <end position="497"/>
    </location>
</feature>
<evidence type="ECO:0000256" key="2">
    <source>
        <dbReference type="SAM" id="MobiDB-lite"/>
    </source>
</evidence>
<reference evidence="3" key="1">
    <citation type="submission" date="2015-04" db="EMBL/GenBank/DDBJ databases">
        <title>The genome sequence of the plant pathogenic Rhizarian Plasmodiophora brassicae reveals insights in its biotrophic life cycle and the origin of chitin synthesis.</title>
        <authorList>
            <person name="Schwelm A."/>
            <person name="Fogelqvist J."/>
            <person name="Knaust A."/>
            <person name="Julke S."/>
            <person name="Lilja T."/>
            <person name="Dhandapani V."/>
            <person name="Bonilla-Rosso G."/>
            <person name="Karlsson M."/>
            <person name="Shevchenko A."/>
            <person name="Choi S.R."/>
            <person name="Kim H.G."/>
            <person name="Park J.Y."/>
            <person name="Lim Y.P."/>
            <person name="Ludwig-Muller J."/>
            <person name="Dixelius C."/>
        </authorList>
    </citation>
    <scope>NUCLEOTIDE SEQUENCE</scope>
    <source>
        <tissue evidence="3">Potato root galls</tissue>
    </source>
</reference>
<feature type="compositionally biased region" description="Basic and acidic residues" evidence="2">
    <location>
        <begin position="53"/>
        <end position="69"/>
    </location>
</feature>
<organism evidence="3">
    <name type="scientific">Spongospora subterranea</name>
    <dbReference type="NCBI Taxonomy" id="70186"/>
    <lineage>
        <taxon>Eukaryota</taxon>
        <taxon>Sar</taxon>
        <taxon>Rhizaria</taxon>
        <taxon>Endomyxa</taxon>
        <taxon>Phytomyxea</taxon>
        <taxon>Plasmodiophorida</taxon>
        <taxon>Plasmodiophoridae</taxon>
        <taxon>Spongospora</taxon>
    </lineage>
</organism>
<evidence type="ECO:0000313" key="3">
    <source>
        <dbReference type="EMBL" id="CRZ09864.1"/>
    </source>
</evidence>
<protein>
    <submittedName>
        <fullName evidence="3">Uncharacterized protein</fullName>
    </submittedName>
</protein>
<accession>A0A0H5RMB2</accession>
<dbReference type="AlphaFoldDB" id="A0A0H5RMB2"/>
<proteinExistence type="predicted"/>
<feature type="region of interest" description="Disordered" evidence="2">
    <location>
        <begin position="53"/>
        <end position="172"/>
    </location>
</feature>
<evidence type="ECO:0000256" key="1">
    <source>
        <dbReference type="SAM" id="Coils"/>
    </source>
</evidence>
<feature type="region of interest" description="Disordered" evidence="2">
    <location>
        <begin position="518"/>
        <end position="600"/>
    </location>
</feature>
<sequence>RSPNFQHNNSTKGVLHSGFYSCLVVVCRPIALPATMSEDLEYFASLVEKHRRSTDQAHDDAENRARADNRPLNASWPDLNDDEWLHEPSRSDSGPGSLKPRAFNADFLRPADDLSHYNEPWESQEGARSSSPFPPSPAWPGSREFSAALPEAPTLERRQPVIMKEDSQSDEDHILQRRVQELQVELQTIMSQNAELRLSLDSAKKGEQSAVDDLAKCNENLRQLSRTNQGLIEDRALYEAKVNASSGKAERIRARLEAELVRQKDLVRDITEEAARLRLTLQETANETEICIQKEKEIWARGEALRHEQLLKSLKQGASTPGSDAHPTALRERDIQIAHLTLQVGDQQRLLEQQQKDNEQLIHQASKLQELVEKFRSPPVVASNSDETVLAEIRDIQAMTQCEVNKSLQAAHSQRESLNSELSEVKLQLSLIVQRFLAVEHVFQQHSQKQSDMQKQLSELKDCISSSIKTEGTGLRSSNPVLQKQSSELPSGYEGFPKTTDEQLAIHLARAASLGVDIPPHLRPIQPKRPFAEKPSGKRKSHASVSSLPSRSRQPSFASQTSKTVSKAKPTKKVGSIRKSRRGVTRSPPPSRLSHGGSWK</sequence>
<feature type="coiled-coil region" evidence="1">
    <location>
        <begin position="344"/>
        <end position="371"/>
    </location>
</feature>
<feature type="compositionally biased region" description="Basic residues" evidence="2">
    <location>
        <begin position="569"/>
        <end position="584"/>
    </location>
</feature>